<evidence type="ECO:0000256" key="2">
    <source>
        <dbReference type="ARBA" id="ARBA00023157"/>
    </source>
</evidence>
<organism evidence="4 5">
    <name type="scientific">Lupinus albus</name>
    <name type="common">White lupine</name>
    <name type="synonym">Lupinus termis</name>
    <dbReference type="NCBI Taxonomy" id="3870"/>
    <lineage>
        <taxon>Eukaryota</taxon>
        <taxon>Viridiplantae</taxon>
        <taxon>Streptophyta</taxon>
        <taxon>Embryophyta</taxon>
        <taxon>Tracheophyta</taxon>
        <taxon>Spermatophyta</taxon>
        <taxon>Magnoliopsida</taxon>
        <taxon>eudicotyledons</taxon>
        <taxon>Gunneridae</taxon>
        <taxon>Pentapetalae</taxon>
        <taxon>rosids</taxon>
        <taxon>fabids</taxon>
        <taxon>Fabales</taxon>
        <taxon>Fabaceae</taxon>
        <taxon>Papilionoideae</taxon>
        <taxon>50 kb inversion clade</taxon>
        <taxon>genistoids sensu lato</taxon>
        <taxon>core genistoids</taxon>
        <taxon>Genisteae</taxon>
        <taxon>Lupinus</taxon>
    </lineage>
</organism>
<accession>A0A6A4P1R4</accession>
<dbReference type="Proteomes" id="UP000447434">
    <property type="component" value="Chromosome 14"/>
</dbReference>
<keyword evidence="5" id="KW-1185">Reference proteome</keyword>
<dbReference type="InterPro" id="IPR035513">
    <property type="entry name" value="Invertase/methylesterase_inhib"/>
</dbReference>
<comment type="similarity">
    <text evidence="3">Belongs to the PMEI family.</text>
</comment>
<dbReference type="PANTHER" id="PTHR36710:SF20">
    <property type="entry name" value="PECTINESTERASE INHIBITOR DOMAIN PROTEIN"/>
    <property type="match status" value="1"/>
</dbReference>
<dbReference type="Gene3D" id="1.20.140.40">
    <property type="entry name" value="Invertase/pectin methylesterase inhibitor family protein"/>
    <property type="match status" value="1"/>
</dbReference>
<evidence type="ECO:0000256" key="3">
    <source>
        <dbReference type="ARBA" id="ARBA00038471"/>
    </source>
</evidence>
<sequence>MTYFSIRPSLISSLVLVSILLATPSSASKFVDVNVLCAQTRDPSFCSRILNSKPGGAKGADLVSLAQYTIGVARAKGTDTVKLINKLISTSGSDPKAKAHYSYCSRHFNNYNGALKHINDIQVVLNKRDYYGVFKAATTVITDIYGCISGDYPDRSNLPQSANIFERVVDIILTISKFLIQK</sequence>
<dbReference type="NCBIfam" id="TIGR01614">
    <property type="entry name" value="PME_inhib"/>
    <property type="match status" value="1"/>
</dbReference>
<dbReference type="PANTHER" id="PTHR36710">
    <property type="entry name" value="PECTINESTERASE INHIBITOR-LIKE"/>
    <property type="match status" value="1"/>
</dbReference>
<name>A0A6A4P1R4_LUPAL</name>
<evidence type="ECO:0000313" key="5">
    <source>
        <dbReference type="Proteomes" id="UP000447434"/>
    </source>
</evidence>
<dbReference type="InterPro" id="IPR006501">
    <property type="entry name" value="Pectinesterase_inhib_dom"/>
</dbReference>
<dbReference type="InterPro" id="IPR034086">
    <property type="entry name" value="PMEI_plant"/>
</dbReference>
<dbReference type="OrthoDB" id="1413774at2759"/>
<dbReference type="AlphaFoldDB" id="A0A6A4P1R4"/>
<dbReference type="InterPro" id="IPR052421">
    <property type="entry name" value="PCW_Enzyme_Inhibitor"/>
</dbReference>
<keyword evidence="1" id="KW-0732">Signal</keyword>
<dbReference type="EMBL" id="WOCE01000014">
    <property type="protein sequence ID" value="KAE9599806.1"/>
    <property type="molecule type" value="Genomic_DNA"/>
</dbReference>
<dbReference type="SMART" id="SM00856">
    <property type="entry name" value="PMEI"/>
    <property type="match status" value="1"/>
</dbReference>
<dbReference type="Pfam" id="PF04043">
    <property type="entry name" value="PMEI"/>
    <property type="match status" value="1"/>
</dbReference>
<evidence type="ECO:0000256" key="1">
    <source>
        <dbReference type="ARBA" id="ARBA00022729"/>
    </source>
</evidence>
<dbReference type="CDD" id="cd15797">
    <property type="entry name" value="PMEI"/>
    <property type="match status" value="1"/>
</dbReference>
<evidence type="ECO:0000313" key="4">
    <source>
        <dbReference type="EMBL" id="KAE9599806.1"/>
    </source>
</evidence>
<keyword evidence="2" id="KW-1015">Disulfide bond</keyword>
<gene>
    <name evidence="4" type="ORF">Lalb_Chr14g0366281</name>
</gene>
<dbReference type="SUPFAM" id="SSF101148">
    <property type="entry name" value="Plant invertase/pectin methylesterase inhibitor"/>
    <property type="match status" value="1"/>
</dbReference>
<dbReference type="GO" id="GO:0046910">
    <property type="term" value="F:pectinesterase inhibitor activity"/>
    <property type="evidence" value="ECO:0007669"/>
    <property type="project" value="InterPro"/>
</dbReference>
<comment type="caution">
    <text evidence="4">The sequence shown here is derived from an EMBL/GenBank/DDBJ whole genome shotgun (WGS) entry which is preliminary data.</text>
</comment>
<proteinExistence type="inferred from homology"/>
<protein>
    <submittedName>
        <fullName evidence="4">Putative pectinesterase inhibitor domain-containing protein</fullName>
    </submittedName>
</protein>
<reference evidence="5" key="1">
    <citation type="journal article" date="2020" name="Nat. Commun.">
        <title>Genome sequence of the cluster root forming white lupin.</title>
        <authorList>
            <person name="Hufnagel B."/>
            <person name="Marques A."/>
            <person name="Soriano A."/>
            <person name="Marques L."/>
            <person name="Divol F."/>
            <person name="Doumas P."/>
            <person name="Sallet E."/>
            <person name="Mancinotti D."/>
            <person name="Carrere S."/>
            <person name="Marande W."/>
            <person name="Arribat S."/>
            <person name="Keller J."/>
            <person name="Huneau C."/>
            <person name="Blein T."/>
            <person name="Aime D."/>
            <person name="Laguerre M."/>
            <person name="Taylor J."/>
            <person name="Schubert V."/>
            <person name="Nelson M."/>
            <person name="Geu-Flores F."/>
            <person name="Crespi M."/>
            <person name="Gallardo-Guerrero K."/>
            <person name="Delaux P.-M."/>
            <person name="Salse J."/>
            <person name="Berges H."/>
            <person name="Guyot R."/>
            <person name="Gouzy J."/>
            <person name="Peret B."/>
        </authorList>
    </citation>
    <scope>NUCLEOTIDE SEQUENCE [LARGE SCALE GENOMIC DNA]</scope>
    <source>
        <strain evidence="5">cv. Amiga</strain>
    </source>
</reference>